<evidence type="ECO:0000313" key="1">
    <source>
        <dbReference type="EMBL" id="HIT42625.1"/>
    </source>
</evidence>
<evidence type="ECO:0000313" key="2">
    <source>
        <dbReference type="Proteomes" id="UP000886860"/>
    </source>
</evidence>
<protein>
    <submittedName>
        <fullName evidence="1">Uncharacterized protein</fullName>
    </submittedName>
</protein>
<gene>
    <name evidence="1" type="ORF">IAB60_11135</name>
</gene>
<dbReference type="Proteomes" id="UP000886860">
    <property type="component" value="Unassembled WGS sequence"/>
</dbReference>
<dbReference type="AlphaFoldDB" id="A0A9D1KGB1"/>
<sequence length="101" mass="10973">MESDSIYIDEDVLAAIQSGNYNSYYGTVSSGNTPGSTYNGSGGWQQDGIGWWYRNADGRCHADGCLYAGRVLCECRWNMGIVENPLLRGRQKAGAESPGLL</sequence>
<reference evidence="1" key="2">
    <citation type="journal article" date="2021" name="PeerJ">
        <title>Extensive microbial diversity within the chicken gut microbiome revealed by metagenomics and culture.</title>
        <authorList>
            <person name="Gilroy R."/>
            <person name="Ravi A."/>
            <person name="Getino M."/>
            <person name="Pursley I."/>
            <person name="Horton D.L."/>
            <person name="Alikhan N.F."/>
            <person name="Baker D."/>
            <person name="Gharbi K."/>
            <person name="Hall N."/>
            <person name="Watson M."/>
            <person name="Adriaenssens E.M."/>
            <person name="Foster-Nyarko E."/>
            <person name="Jarju S."/>
            <person name="Secka A."/>
            <person name="Antonio M."/>
            <person name="Oren A."/>
            <person name="Chaudhuri R.R."/>
            <person name="La Ragione R."/>
            <person name="Hildebrand F."/>
            <person name="Pallen M.J."/>
        </authorList>
    </citation>
    <scope>NUCLEOTIDE SEQUENCE</scope>
    <source>
        <strain evidence="1">CHK123-3438</strain>
    </source>
</reference>
<proteinExistence type="predicted"/>
<comment type="caution">
    <text evidence="1">The sequence shown here is derived from an EMBL/GenBank/DDBJ whole genome shotgun (WGS) entry which is preliminary data.</text>
</comment>
<reference evidence="1" key="1">
    <citation type="submission" date="2020-10" db="EMBL/GenBank/DDBJ databases">
        <authorList>
            <person name="Gilroy R."/>
        </authorList>
    </citation>
    <scope>NUCLEOTIDE SEQUENCE</scope>
    <source>
        <strain evidence="1">CHK123-3438</strain>
    </source>
</reference>
<accession>A0A9D1KGB1</accession>
<name>A0A9D1KGB1_9FIRM</name>
<organism evidence="1 2">
    <name type="scientific">Candidatus Caccovicinus merdipullorum</name>
    <dbReference type="NCBI Taxonomy" id="2840724"/>
    <lineage>
        <taxon>Bacteria</taxon>
        <taxon>Bacillati</taxon>
        <taxon>Bacillota</taxon>
        <taxon>Clostridia</taxon>
        <taxon>Eubacteriales</taxon>
        <taxon>Candidatus Caccovicinus</taxon>
    </lineage>
</organism>
<dbReference type="EMBL" id="DVKS01000186">
    <property type="protein sequence ID" value="HIT42625.1"/>
    <property type="molecule type" value="Genomic_DNA"/>
</dbReference>